<feature type="domain" description="Penicillin-binding protein transpeptidase" evidence="17">
    <location>
        <begin position="249"/>
        <end position="545"/>
    </location>
</feature>
<evidence type="ECO:0000256" key="13">
    <source>
        <dbReference type="ARBA" id="ARBA00023210"/>
    </source>
</evidence>
<dbReference type="GO" id="GO:0006508">
    <property type="term" value="P:proteolysis"/>
    <property type="evidence" value="ECO:0007669"/>
    <property type="project" value="UniProtKB-KW"/>
</dbReference>
<evidence type="ECO:0000256" key="8">
    <source>
        <dbReference type="ARBA" id="ARBA00022801"/>
    </source>
</evidence>
<keyword evidence="2 16" id="KW-1003">Cell membrane</keyword>
<dbReference type="InterPro" id="IPR012338">
    <property type="entry name" value="Beta-lactam/transpept-like"/>
</dbReference>
<dbReference type="GO" id="GO:0009002">
    <property type="term" value="F:serine-type D-Ala-D-Ala carboxypeptidase activity"/>
    <property type="evidence" value="ECO:0007669"/>
    <property type="project" value="UniProtKB-UniRule"/>
</dbReference>
<dbReference type="PANTHER" id="PTHR30627:SF1">
    <property type="entry name" value="PEPTIDOGLYCAN D,D-TRANSPEPTIDASE FTSI"/>
    <property type="match status" value="1"/>
</dbReference>
<evidence type="ECO:0000256" key="10">
    <source>
        <dbReference type="ARBA" id="ARBA00022984"/>
    </source>
</evidence>
<dbReference type="InterPro" id="IPR037532">
    <property type="entry name" value="FtsI_transpept"/>
</dbReference>
<comment type="similarity">
    <text evidence="16">Belongs to the transpeptidase family. FtsI subfamily.</text>
</comment>
<keyword evidence="5 16" id="KW-0121">Carboxypeptidase</keyword>
<evidence type="ECO:0000256" key="12">
    <source>
        <dbReference type="ARBA" id="ARBA00023136"/>
    </source>
</evidence>
<keyword evidence="11 16" id="KW-1133">Transmembrane helix</keyword>
<keyword evidence="3 16" id="KW-0997">Cell inner membrane</keyword>
<reference evidence="19 20" key="1">
    <citation type="submission" date="2016-10" db="EMBL/GenBank/DDBJ databases">
        <authorList>
            <person name="de Groot N.N."/>
        </authorList>
    </citation>
    <scope>NUCLEOTIDE SEQUENCE [LARGE SCALE GENOMIC DNA]</scope>
    <source>
        <strain evidence="19 20">CGMCC 1.6291</strain>
    </source>
</reference>
<evidence type="ECO:0000256" key="14">
    <source>
        <dbReference type="ARBA" id="ARBA00023306"/>
    </source>
</evidence>
<comment type="subcellular location">
    <subcellularLocation>
        <location evidence="16">Cell inner membrane</location>
        <topology evidence="16">Single-pass membrane protein</topology>
    </subcellularLocation>
    <subcellularLocation>
        <location evidence="1">Membrane</location>
    </subcellularLocation>
</comment>
<dbReference type="GO" id="GO:0005886">
    <property type="term" value="C:plasma membrane"/>
    <property type="evidence" value="ECO:0007669"/>
    <property type="project" value="UniProtKB-SubCell"/>
</dbReference>
<organism evidence="19 20">
    <name type="scientific">Aquisalimonas asiatica</name>
    <dbReference type="NCBI Taxonomy" id="406100"/>
    <lineage>
        <taxon>Bacteria</taxon>
        <taxon>Pseudomonadati</taxon>
        <taxon>Pseudomonadota</taxon>
        <taxon>Gammaproteobacteria</taxon>
        <taxon>Chromatiales</taxon>
        <taxon>Ectothiorhodospiraceae</taxon>
        <taxon>Aquisalimonas</taxon>
    </lineage>
</organism>
<dbReference type="InterPro" id="IPR005311">
    <property type="entry name" value="PBP_dimer"/>
</dbReference>
<comment type="function">
    <text evidence="16">Catalyzes cross-linking of the peptidoglycan cell wall at the division septum.</text>
</comment>
<dbReference type="EMBL" id="FOEG01000002">
    <property type="protein sequence ID" value="SEO74739.1"/>
    <property type="molecule type" value="Genomic_DNA"/>
</dbReference>
<keyword evidence="7 16" id="KW-0812">Transmembrane</keyword>
<keyword evidence="8 16" id="KW-0378">Hydrolase</keyword>
<dbReference type="OrthoDB" id="9766847at2"/>
<keyword evidence="15 16" id="KW-0961">Cell wall biogenesis/degradation</keyword>
<name>A0A1H8S6W4_9GAMM</name>
<dbReference type="Proteomes" id="UP000199657">
    <property type="component" value="Unassembled WGS sequence"/>
</dbReference>
<evidence type="ECO:0000256" key="2">
    <source>
        <dbReference type="ARBA" id="ARBA00022475"/>
    </source>
</evidence>
<dbReference type="Gene3D" id="3.40.710.10">
    <property type="entry name" value="DD-peptidase/beta-lactamase superfamily"/>
    <property type="match status" value="1"/>
</dbReference>
<comment type="pathway">
    <text evidence="16">Cell wall biogenesis; peptidoglycan biosynthesis.</text>
</comment>
<dbReference type="GO" id="GO:0008360">
    <property type="term" value="P:regulation of cell shape"/>
    <property type="evidence" value="ECO:0007669"/>
    <property type="project" value="UniProtKB-KW"/>
</dbReference>
<keyword evidence="12 16" id="KW-0472">Membrane</keyword>
<dbReference type="RefSeq" id="WP_091641606.1">
    <property type="nucleotide sequence ID" value="NZ_FOEG01000002.1"/>
</dbReference>
<evidence type="ECO:0000313" key="19">
    <source>
        <dbReference type="EMBL" id="SEO74739.1"/>
    </source>
</evidence>
<evidence type="ECO:0000256" key="11">
    <source>
        <dbReference type="ARBA" id="ARBA00022989"/>
    </source>
</evidence>
<evidence type="ECO:0000259" key="17">
    <source>
        <dbReference type="Pfam" id="PF00905"/>
    </source>
</evidence>
<dbReference type="GO" id="GO:0008658">
    <property type="term" value="F:penicillin binding"/>
    <property type="evidence" value="ECO:0007669"/>
    <property type="project" value="InterPro"/>
</dbReference>
<evidence type="ECO:0000256" key="9">
    <source>
        <dbReference type="ARBA" id="ARBA00022960"/>
    </source>
</evidence>
<evidence type="ECO:0000259" key="18">
    <source>
        <dbReference type="Pfam" id="PF03717"/>
    </source>
</evidence>
<evidence type="ECO:0000256" key="3">
    <source>
        <dbReference type="ARBA" id="ARBA00022519"/>
    </source>
</evidence>
<comment type="catalytic activity">
    <reaction evidence="16">
        <text>Preferential cleavage: (Ac)2-L-Lys-D-Ala-|-D-Ala. Also transpeptidation of peptidyl-alanyl moieties that are N-acyl substituents of D-alanine.</text>
        <dbReference type="EC" id="3.4.16.4"/>
    </reaction>
</comment>
<accession>A0A1H8S6W4</accession>
<dbReference type="Gene3D" id="3.90.1310.10">
    <property type="entry name" value="Penicillin-binding protein 2a (Domain 2)"/>
    <property type="match status" value="1"/>
</dbReference>
<dbReference type="UniPathway" id="UPA00219"/>
<dbReference type="Pfam" id="PF00905">
    <property type="entry name" value="Transpeptidase"/>
    <property type="match status" value="1"/>
</dbReference>
<gene>
    <name evidence="16" type="primary">ftsI</name>
    <name evidence="19" type="ORF">SAMN04488052_102577</name>
</gene>
<dbReference type="GO" id="GO:0008955">
    <property type="term" value="F:peptidoglycan glycosyltransferase activity"/>
    <property type="evidence" value="ECO:0007669"/>
    <property type="project" value="InterPro"/>
</dbReference>
<dbReference type="SUPFAM" id="SSF56519">
    <property type="entry name" value="Penicillin binding protein dimerisation domain"/>
    <property type="match status" value="1"/>
</dbReference>
<protein>
    <recommendedName>
        <fullName evidence="16">Peptidoglycan D,D-transpeptidase FtsI</fullName>
        <ecNumber evidence="16">3.4.16.4</ecNumber>
    </recommendedName>
    <alternativeName>
        <fullName evidence="16">Penicillin-binding protein 3</fullName>
        <shortName evidence="16">PBP-3</shortName>
    </alternativeName>
</protein>
<evidence type="ECO:0000256" key="7">
    <source>
        <dbReference type="ARBA" id="ARBA00022692"/>
    </source>
</evidence>
<keyword evidence="4 16" id="KW-0132">Cell division</keyword>
<feature type="transmembrane region" description="Helical" evidence="16">
    <location>
        <begin position="15"/>
        <end position="36"/>
    </location>
</feature>
<evidence type="ECO:0000256" key="1">
    <source>
        <dbReference type="ARBA" id="ARBA00004370"/>
    </source>
</evidence>
<dbReference type="InterPro" id="IPR036138">
    <property type="entry name" value="PBP_dimer_sf"/>
</dbReference>
<sequence length="576" mass="63400">MVNNTARQTYQPPHWRYVAVLVVFALLAGSAFWRAVDLQVVRKDFLQHQGDARHLRVISDPAHRGMLTDRTGEPLAISTPVDSIWAHPKNLLEAADRLPELAEALDLDPSRLAQRLRERSDRQFVYLRRHVPPHRADEVMALDLPGVAVRREYRRFYPAGEVTGQLLGFTDVDDVGLEGLELSYEGWLRGEPGRKRVLQDQRGRIIEDVEQLREPRPGRDLRLSIDRRLQYLAYREFKQAVNTHDADGGSLVLMSPKTGEILAMVNQPAFNPNNRRAMEPGSHRNSAVVDAYEPGSTIKPFTVAAALDAGIATPETEFDTEPGYMRVGNHGIYDLRDYGRIDVSTVLSKSSNIGAAKLALDMENDELWRMLDRAGFGQRSGAGFPGESSGRLADMPPRSDVERATLAFGYGLSSTPMQLARAYAAIASDGRMPMPSFVRQDEAEYYERVMTPGTASVVRDMLEQAVLPGGTATRASIPAYRVAGKTGTVRKSMAGGYADDRYVAWFAGMAPASDPELVMVVMLDEPSGDAYYGGQVAAPVFAEVMGGALRLLNIAPDGLDSELVPTPLTAMGEESQ</sequence>
<keyword evidence="13 16" id="KW-0717">Septation</keyword>
<keyword evidence="20" id="KW-1185">Reference proteome</keyword>
<keyword evidence="9 16" id="KW-0133">Cell shape</keyword>
<keyword evidence="6 16" id="KW-0645">Protease</keyword>
<dbReference type="AlphaFoldDB" id="A0A1H8S6W4"/>
<feature type="domain" description="Penicillin-binding protein dimerisation" evidence="18">
    <location>
        <begin position="60"/>
        <end position="208"/>
    </location>
</feature>
<dbReference type="HAMAP" id="MF_02080">
    <property type="entry name" value="FtsI_transpept"/>
    <property type="match status" value="1"/>
</dbReference>
<evidence type="ECO:0000256" key="5">
    <source>
        <dbReference type="ARBA" id="ARBA00022645"/>
    </source>
</evidence>
<evidence type="ECO:0000313" key="20">
    <source>
        <dbReference type="Proteomes" id="UP000199657"/>
    </source>
</evidence>
<proteinExistence type="inferred from homology"/>
<dbReference type="Gene3D" id="3.30.450.330">
    <property type="match status" value="1"/>
</dbReference>
<dbReference type="Pfam" id="PF03717">
    <property type="entry name" value="PBP_dimer"/>
    <property type="match status" value="1"/>
</dbReference>
<evidence type="ECO:0000256" key="16">
    <source>
        <dbReference type="HAMAP-Rule" id="MF_02080"/>
    </source>
</evidence>
<dbReference type="PANTHER" id="PTHR30627">
    <property type="entry name" value="PEPTIDOGLYCAN D,D-TRANSPEPTIDASE"/>
    <property type="match status" value="1"/>
</dbReference>
<dbReference type="EC" id="3.4.16.4" evidence="16"/>
<keyword evidence="10 16" id="KW-0573">Peptidoglycan synthesis</keyword>
<evidence type="ECO:0000256" key="4">
    <source>
        <dbReference type="ARBA" id="ARBA00022618"/>
    </source>
</evidence>
<feature type="active site" description="Acyl-ester intermediate" evidence="16">
    <location>
        <position position="296"/>
    </location>
</feature>
<evidence type="ECO:0000256" key="6">
    <source>
        <dbReference type="ARBA" id="ARBA00022670"/>
    </source>
</evidence>
<dbReference type="GO" id="GO:0043093">
    <property type="term" value="P:FtsZ-dependent cytokinesis"/>
    <property type="evidence" value="ECO:0007669"/>
    <property type="project" value="UniProtKB-UniRule"/>
</dbReference>
<dbReference type="GO" id="GO:0009252">
    <property type="term" value="P:peptidoglycan biosynthetic process"/>
    <property type="evidence" value="ECO:0007669"/>
    <property type="project" value="UniProtKB-UniRule"/>
</dbReference>
<keyword evidence="14 16" id="KW-0131">Cell cycle</keyword>
<dbReference type="SUPFAM" id="SSF56601">
    <property type="entry name" value="beta-lactamase/transpeptidase-like"/>
    <property type="match status" value="1"/>
</dbReference>
<dbReference type="InterPro" id="IPR050515">
    <property type="entry name" value="Beta-lactam/transpept"/>
</dbReference>
<dbReference type="GO" id="GO:0000917">
    <property type="term" value="P:division septum assembly"/>
    <property type="evidence" value="ECO:0007669"/>
    <property type="project" value="UniProtKB-KW"/>
</dbReference>
<evidence type="ECO:0000256" key="15">
    <source>
        <dbReference type="ARBA" id="ARBA00023316"/>
    </source>
</evidence>
<dbReference type="STRING" id="406100.SAMN04488052_102577"/>
<dbReference type="GO" id="GO:0071555">
    <property type="term" value="P:cell wall organization"/>
    <property type="evidence" value="ECO:0007669"/>
    <property type="project" value="UniProtKB-KW"/>
</dbReference>
<dbReference type="InterPro" id="IPR001460">
    <property type="entry name" value="PCN-bd_Tpept"/>
</dbReference>